<sequence>MEEISVITAVHHPLRRRIVDHLLLHETAQVGTLARALDAQVGSISHHLRMLQRADVVEQVDDPSGDRRTSWWRLSRRSLTWSSRDFDDSPADAYLAREAERLNVRHQLERLQQWHKTSRTTDVEGFTTDTLAWATPEELMDLSRRLSSTLDEWRSSIDRADGRQRMPVFFFAHGFPTEV</sequence>
<reference evidence="1 2" key="1">
    <citation type="submission" date="2024-02" db="EMBL/GenBank/DDBJ databases">
        <authorList>
            <person name="Saticioglu I.B."/>
        </authorList>
    </citation>
    <scope>NUCLEOTIDE SEQUENCE [LARGE SCALE GENOMIC DNA]</scope>
    <source>
        <strain evidence="1 2">Mu-80</strain>
    </source>
</reference>
<organism evidence="1 2">
    <name type="scientific">Microbacterium bandirmense</name>
    <dbReference type="NCBI Taxonomy" id="3122050"/>
    <lineage>
        <taxon>Bacteria</taxon>
        <taxon>Bacillati</taxon>
        <taxon>Actinomycetota</taxon>
        <taxon>Actinomycetes</taxon>
        <taxon>Micrococcales</taxon>
        <taxon>Microbacteriaceae</taxon>
        <taxon>Microbacterium</taxon>
    </lineage>
</organism>
<dbReference type="RefSeq" id="WP_337331358.1">
    <property type="nucleotide sequence ID" value="NZ_JBBDGM010000003.1"/>
</dbReference>
<evidence type="ECO:0000313" key="1">
    <source>
        <dbReference type="EMBL" id="MEJ1087691.1"/>
    </source>
</evidence>
<evidence type="ECO:0000313" key="2">
    <source>
        <dbReference type="Proteomes" id="UP001371224"/>
    </source>
</evidence>
<protein>
    <submittedName>
        <fullName evidence="1">Helix-turn-helix domain-containing protein</fullName>
    </submittedName>
</protein>
<dbReference type="InterPro" id="IPR036388">
    <property type="entry name" value="WH-like_DNA-bd_sf"/>
</dbReference>
<name>A0ABU8L9M2_9MICO</name>
<comment type="caution">
    <text evidence="1">The sequence shown here is derived from an EMBL/GenBank/DDBJ whole genome shotgun (WGS) entry which is preliminary data.</text>
</comment>
<dbReference type="Proteomes" id="UP001371224">
    <property type="component" value="Unassembled WGS sequence"/>
</dbReference>
<dbReference type="Gene3D" id="1.10.10.10">
    <property type="entry name" value="Winged helix-like DNA-binding domain superfamily/Winged helix DNA-binding domain"/>
    <property type="match status" value="1"/>
</dbReference>
<dbReference type="Pfam" id="PF12840">
    <property type="entry name" value="HTH_20"/>
    <property type="match status" value="1"/>
</dbReference>
<dbReference type="CDD" id="cd00090">
    <property type="entry name" value="HTH_ARSR"/>
    <property type="match status" value="1"/>
</dbReference>
<dbReference type="InterPro" id="IPR011991">
    <property type="entry name" value="ArsR-like_HTH"/>
</dbReference>
<dbReference type="InterPro" id="IPR036390">
    <property type="entry name" value="WH_DNA-bd_sf"/>
</dbReference>
<proteinExistence type="predicted"/>
<accession>A0ABU8L9M2</accession>
<dbReference type="EMBL" id="JBBDGM010000003">
    <property type="protein sequence ID" value="MEJ1087691.1"/>
    <property type="molecule type" value="Genomic_DNA"/>
</dbReference>
<dbReference type="SUPFAM" id="SSF46785">
    <property type="entry name" value="Winged helix' DNA-binding domain"/>
    <property type="match status" value="1"/>
</dbReference>
<gene>
    <name evidence="1" type="ORF">WDU99_05110</name>
</gene>
<keyword evidence="2" id="KW-1185">Reference proteome</keyword>